<dbReference type="InterPro" id="IPR000600">
    <property type="entry name" value="ROK"/>
</dbReference>
<dbReference type="Proteomes" id="UP000434409">
    <property type="component" value="Unassembled WGS sequence"/>
</dbReference>
<dbReference type="InterPro" id="IPR036390">
    <property type="entry name" value="WH_DNA-bd_sf"/>
</dbReference>
<dbReference type="RefSeq" id="WP_154477395.1">
    <property type="nucleotide sequence ID" value="NZ_VULY01000018.1"/>
</dbReference>
<proteinExistence type="inferred from homology"/>
<dbReference type="Gene3D" id="1.10.10.10">
    <property type="entry name" value="Winged helix-like DNA-binding domain superfamily/Winged helix DNA-binding domain"/>
    <property type="match status" value="1"/>
</dbReference>
<dbReference type="PANTHER" id="PTHR18964:SF149">
    <property type="entry name" value="BIFUNCTIONAL UDP-N-ACETYLGLUCOSAMINE 2-EPIMERASE_N-ACETYLMANNOSAMINE KINASE"/>
    <property type="match status" value="1"/>
</dbReference>
<dbReference type="PANTHER" id="PTHR18964">
    <property type="entry name" value="ROK (REPRESSOR, ORF, KINASE) FAMILY"/>
    <property type="match status" value="1"/>
</dbReference>
<dbReference type="Pfam" id="PF00480">
    <property type="entry name" value="ROK"/>
    <property type="match status" value="1"/>
</dbReference>
<dbReference type="Gene3D" id="3.30.420.40">
    <property type="match status" value="2"/>
</dbReference>
<gene>
    <name evidence="4" type="ORF">FYJ34_07125</name>
</gene>
<evidence type="ECO:0000256" key="2">
    <source>
        <dbReference type="ARBA" id="ARBA00006479"/>
    </source>
</evidence>
<dbReference type="GO" id="GO:0042732">
    <property type="term" value="P:D-xylose metabolic process"/>
    <property type="evidence" value="ECO:0007669"/>
    <property type="project" value="UniProtKB-KW"/>
</dbReference>
<protein>
    <submittedName>
        <fullName evidence="4">ROK family transcriptional regulator</fullName>
    </submittedName>
</protein>
<evidence type="ECO:0000256" key="1">
    <source>
        <dbReference type="ARBA" id="ARBA00002486"/>
    </source>
</evidence>
<organism evidence="4 5">
    <name type="scientific">Suipraeoptans intestinalis</name>
    <dbReference type="NCBI Taxonomy" id="2606628"/>
    <lineage>
        <taxon>Bacteria</taxon>
        <taxon>Bacillati</taxon>
        <taxon>Bacillota</taxon>
        <taxon>Clostridia</taxon>
        <taxon>Lachnospirales</taxon>
        <taxon>Lachnospiraceae</taxon>
        <taxon>Suipraeoptans</taxon>
    </lineage>
</organism>
<evidence type="ECO:0000313" key="4">
    <source>
        <dbReference type="EMBL" id="MSR94033.1"/>
    </source>
</evidence>
<dbReference type="SUPFAM" id="SSF53067">
    <property type="entry name" value="Actin-like ATPase domain"/>
    <property type="match status" value="1"/>
</dbReference>
<comment type="similarity">
    <text evidence="2">Belongs to the ROK (NagC/XylR) family.</text>
</comment>
<keyword evidence="5" id="KW-1185">Reference proteome</keyword>
<reference evidence="4 5" key="1">
    <citation type="submission" date="2019-08" db="EMBL/GenBank/DDBJ databases">
        <title>In-depth cultivation of the pig gut microbiome towards novel bacterial diversity and tailored functional studies.</title>
        <authorList>
            <person name="Wylensek D."/>
            <person name="Hitch T.C.A."/>
            <person name="Clavel T."/>
        </authorList>
    </citation>
    <scope>NUCLEOTIDE SEQUENCE [LARGE SCALE GENOMIC DNA]</scope>
    <source>
        <strain evidence="4 5">68-1-5</strain>
    </source>
</reference>
<name>A0A6N7USK3_9FIRM</name>
<dbReference type="InterPro" id="IPR043129">
    <property type="entry name" value="ATPase_NBD"/>
</dbReference>
<dbReference type="SUPFAM" id="SSF46785">
    <property type="entry name" value="Winged helix' DNA-binding domain"/>
    <property type="match status" value="1"/>
</dbReference>
<dbReference type="InterPro" id="IPR036388">
    <property type="entry name" value="WH-like_DNA-bd_sf"/>
</dbReference>
<keyword evidence="3" id="KW-0119">Carbohydrate metabolism</keyword>
<keyword evidence="3" id="KW-0859">Xylose metabolism</keyword>
<dbReference type="EMBL" id="VULY01000018">
    <property type="protein sequence ID" value="MSR94033.1"/>
    <property type="molecule type" value="Genomic_DNA"/>
</dbReference>
<comment type="caution">
    <text evidence="4">The sequence shown here is derived from an EMBL/GenBank/DDBJ whole genome shotgun (WGS) entry which is preliminary data.</text>
</comment>
<comment type="function">
    <text evidence="1">Transcriptional repressor of xylose-utilizing enzymes.</text>
</comment>
<accession>A0A6N7USK3</accession>
<evidence type="ECO:0000256" key="3">
    <source>
        <dbReference type="ARBA" id="ARBA00022629"/>
    </source>
</evidence>
<dbReference type="AlphaFoldDB" id="A0A6N7USK3"/>
<sequence length="383" mass="42992">MGPGTNNLQVRKINRNRVFRYINSVEKTSMPEIASALRMSTPTVLGVVKELLKEGIVEEVGEFGSTGGRKAKAYAARKDTRYSIGVDLTKNHVGITYTDFTQQAKCHERVYKPFEDTADYFQEVARLIRKFVEENQIDQDKILGMAMAVPGIVDEERGMITASHALGIHGVSLDKWKDYLPYPCKFTNDANAAAIAECAVSDIQGNMLYLLLSNTVGGAARMQTLNGGEGLKPRLYLGDNWRSCEFGHMVIRPEGNRCYCGKIGCLDTYCSALRLAEQTEGNLERFFVEMEEGNEKYRRIFAKYLDDLTIAVDNLRMQFDCRVILGGYVGCYLEPYIHVLQEKMRERDIFGSSGDYVMACRSRKEASALGGAVLVMEEYLESV</sequence>
<evidence type="ECO:0000313" key="5">
    <source>
        <dbReference type="Proteomes" id="UP000434409"/>
    </source>
</evidence>